<dbReference type="Gene3D" id="3.40.710.10">
    <property type="entry name" value="DD-peptidase/beta-lactamase superfamily"/>
    <property type="match status" value="1"/>
</dbReference>
<organism evidence="8 9">
    <name type="scientific">Bariatricus massiliensis</name>
    <dbReference type="NCBI Taxonomy" id="1745713"/>
    <lineage>
        <taxon>Bacteria</taxon>
        <taxon>Bacillati</taxon>
        <taxon>Bacillota</taxon>
        <taxon>Clostridia</taxon>
        <taxon>Lachnospirales</taxon>
        <taxon>Lachnospiraceae</taxon>
        <taxon>Bariatricus</taxon>
    </lineage>
</organism>
<comment type="subcellular location">
    <subcellularLocation>
        <location evidence="1">Membrane</location>
    </subcellularLocation>
</comment>
<dbReference type="Gene3D" id="3.90.1310.10">
    <property type="entry name" value="Penicillin-binding protein 2a (Domain 2)"/>
    <property type="match status" value="1"/>
</dbReference>
<keyword evidence="4" id="KW-1133">Transmembrane helix</keyword>
<proteinExistence type="inferred from homology"/>
<reference evidence="8 9" key="1">
    <citation type="submission" date="2021-10" db="EMBL/GenBank/DDBJ databases">
        <title>Collection of gut derived symbiotic bacterial strains cultured from healthy donors.</title>
        <authorList>
            <person name="Lin H."/>
            <person name="Littmann E."/>
            <person name="Kohout C."/>
            <person name="Pamer E.G."/>
        </authorList>
    </citation>
    <scope>NUCLEOTIDE SEQUENCE [LARGE SCALE GENOMIC DNA]</scope>
    <source>
        <strain evidence="8 9">DFI.1.165</strain>
    </source>
</reference>
<dbReference type="Gene3D" id="3.10.450.100">
    <property type="entry name" value="NTF2-like, domain 1"/>
    <property type="match status" value="1"/>
</dbReference>
<gene>
    <name evidence="8" type="ORF">LIZ65_14860</name>
</gene>
<dbReference type="RefSeq" id="WP_066735545.1">
    <property type="nucleotide sequence ID" value="NZ_JAJCIQ010000012.1"/>
</dbReference>
<dbReference type="InterPro" id="IPR005311">
    <property type="entry name" value="PBP_dimer"/>
</dbReference>
<dbReference type="EMBL" id="JAJCIS010000012">
    <property type="protein sequence ID" value="MCB7388567.1"/>
    <property type="molecule type" value="Genomic_DNA"/>
</dbReference>
<keyword evidence="9" id="KW-1185">Reference proteome</keyword>
<dbReference type="Proteomes" id="UP001299546">
    <property type="component" value="Unassembled WGS sequence"/>
</dbReference>
<dbReference type="SUPFAM" id="SSF56601">
    <property type="entry name" value="beta-lactamase/transpeptidase-like"/>
    <property type="match status" value="1"/>
</dbReference>
<dbReference type="InterPro" id="IPR007887">
    <property type="entry name" value="MecA_N"/>
</dbReference>
<dbReference type="InterPro" id="IPR050515">
    <property type="entry name" value="Beta-lactam/transpept"/>
</dbReference>
<dbReference type="Gene3D" id="3.30.1390.30">
    <property type="entry name" value="Penicillin-binding protein 2a, domain 3"/>
    <property type="match status" value="1"/>
</dbReference>
<keyword evidence="4" id="KW-0812">Transmembrane</keyword>
<dbReference type="InterPro" id="IPR032710">
    <property type="entry name" value="NTF2-like_dom_sf"/>
</dbReference>
<dbReference type="Pfam" id="PF03717">
    <property type="entry name" value="PBP_dimer"/>
    <property type="match status" value="1"/>
</dbReference>
<feature type="domain" description="NTF2-like N-terminal transpeptidase" evidence="7">
    <location>
        <begin position="50"/>
        <end position="165"/>
    </location>
</feature>
<evidence type="ECO:0000256" key="1">
    <source>
        <dbReference type="ARBA" id="ARBA00004370"/>
    </source>
</evidence>
<dbReference type="PANTHER" id="PTHR30627">
    <property type="entry name" value="PEPTIDOGLYCAN D,D-TRANSPEPTIDASE"/>
    <property type="match status" value="1"/>
</dbReference>
<evidence type="ECO:0000259" key="6">
    <source>
        <dbReference type="Pfam" id="PF03717"/>
    </source>
</evidence>
<evidence type="ECO:0000256" key="2">
    <source>
        <dbReference type="ARBA" id="ARBA00007171"/>
    </source>
</evidence>
<dbReference type="InterPro" id="IPR036138">
    <property type="entry name" value="PBP_dimer_sf"/>
</dbReference>
<evidence type="ECO:0000313" key="9">
    <source>
        <dbReference type="Proteomes" id="UP001299546"/>
    </source>
</evidence>
<evidence type="ECO:0000256" key="3">
    <source>
        <dbReference type="ARBA" id="ARBA00023136"/>
    </source>
</evidence>
<feature type="domain" description="Penicillin-binding protein transpeptidase" evidence="5">
    <location>
        <begin position="374"/>
        <end position="689"/>
    </location>
</feature>
<feature type="domain" description="Penicillin-binding protein dimerisation" evidence="6">
    <location>
        <begin position="174"/>
        <end position="342"/>
    </location>
</feature>
<dbReference type="SUPFAM" id="SSF54427">
    <property type="entry name" value="NTF2-like"/>
    <property type="match status" value="1"/>
</dbReference>
<name>A0ABS8DJF9_9FIRM</name>
<dbReference type="Pfam" id="PF05223">
    <property type="entry name" value="MecA_N"/>
    <property type="match status" value="1"/>
</dbReference>
<dbReference type="InterPro" id="IPR012338">
    <property type="entry name" value="Beta-lactam/transpept-like"/>
</dbReference>
<comment type="similarity">
    <text evidence="2">Belongs to the transpeptidase family.</text>
</comment>
<dbReference type="Pfam" id="PF00905">
    <property type="entry name" value="Transpeptidase"/>
    <property type="match status" value="1"/>
</dbReference>
<evidence type="ECO:0000313" key="8">
    <source>
        <dbReference type="EMBL" id="MCB7388567.1"/>
    </source>
</evidence>
<dbReference type="SUPFAM" id="SSF56519">
    <property type="entry name" value="Penicillin binding protein dimerisation domain"/>
    <property type="match status" value="1"/>
</dbReference>
<sequence>MDTRREYLKRKRRRGDTGKKWVIPVTVLAVLILGAGGFFVWQGMRNRPVPEETAKKYFKMLNDKKYEQMYGLLTDASKKSISRSDFVERNEKIYEGVGATDIHIEFAEKESSSSKDTEVITYSTVMETSAGSVDFDNQMTLVKNKDKEYRIEWDSTLIFPALEDDYKVRVETRTARRGNIYDRKGTALATQGNVSEVGLVPGKMGSDREADIQRIAEILDMTAEGIEKSLGASYVKDDTFVPLKQIAEGDEDRAEQLLQIPGILINSVIGRVYPLGAAAGHLTGYIQPVTAEDLEELEGQGYHANSVIGRTGLEAAFEQELRAVDGAEINIVDGEGNLVENLATQGPKDGKDVYVTIDASLQRTAYEEFASDPGAAAAMNPKTGEVLALVSTPGYDPNEFIMGMSGRRWDELSNAEDKPLTNRFKSAWVPGSTFKAITAAIGVDSGLLDPQENLGDVGLSWQKDESWGNYFVTTLVGYGEPVNLENAFINSDNIYFARAALNIGADTLTKGFKKFGFDEKMPFELSLSASTYDDDNKIDSDIQLADTGYGQGKLLVNPVHLLSMYSLFVNDGNMIQPTLSMEADNQGQIWKEKAVSAETAQTVKSGLIQVIENPVGTGAEARLEGLSMLGKTGTAEIKESQGESDGVERGWFICETTEEIEKPVAVVGMVEDVKDKGGSHYVTGKVRNIVSAYEGK</sequence>
<keyword evidence="3 4" id="KW-0472">Membrane</keyword>
<dbReference type="InterPro" id="IPR001460">
    <property type="entry name" value="PCN-bd_Tpept"/>
</dbReference>
<accession>A0ABS8DJF9</accession>
<feature type="transmembrane region" description="Helical" evidence="4">
    <location>
        <begin position="21"/>
        <end position="41"/>
    </location>
</feature>
<evidence type="ECO:0000259" key="7">
    <source>
        <dbReference type="Pfam" id="PF05223"/>
    </source>
</evidence>
<evidence type="ECO:0000259" key="5">
    <source>
        <dbReference type="Pfam" id="PF00905"/>
    </source>
</evidence>
<dbReference type="PANTHER" id="PTHR30627:SF25">
    <property type="entry name" value="PENICILLIN-BINDING PROTEIN 3"/>
    <property type="match status" value="1"/>
</dbReference>
<evidence type="ECO:0000256" key="4">
    <source>
        <dbReference type="SAM" id="Phobius"/>
    </source>
</evidence>
<protein>
    <submittedName>
        <fullName evidence="8">Penicillin-binding transpeptidase domain-containing protein</fullName>
    </submittedName>
</protein>
<comment type="caution">
    <text evidence="8">The sequence shown here is derived from an EMBL/GenBank/DDBJ whole genome shotgun (WGS) entry which is preliminary data.</text>
</comment>